<evidence type="ECO:0000313" key="4">
    <source>
        <dbReference type="Proteomes" id="UP000030636"/>
    </source>
</evidence>
<keyword evidence="2" id="KW-0812">Transmembrane</keyword>
<organism evidence="3 4">
    <name type="scientific">Bifidobacterium pseudolongum PV8-2</name>
    <dbReference type="NCBI Taxonomy" id="1447715"/>
    <lineage>
        <taxon>Bacteria</taxon>
        <taxon>Bacillati</taxon>
        <taxon>Actinomycetota</taxon>
        <taxon>Actinomycetes</taxon>
        <taxon>Bifidobacteriales</taxon>
        <taxon>Bifidobacteriaceae</taxon>
        <taxon>Bifidobacterium</taxon>
    </lineage>
</organism>
<accession>A0A0A7I9T7</accession>
<proteinExistence type="predicted"/>
<protein>
    <submittedName>
        <fullName evidence="3">Uncharacterized protein</fullName>
    </submittedName>
</protein>
<keyword evidence="2" id="KW-0472">Membrane</keyword>
<dbReference type="RefSeq" id="WP_022858316.1">
    <property type="nucleotide sequence ID" value="NZ_CP007457.1"/>
</dbReference>
<feature type="region of interest" description="Disordered" evidence="1">
    <location>
        <begin position="89"/>
        <end position="109"/>
    </location>
</feature>
<reference evidence="3 4" key="1">
    <citation type="journal article" date="2015" name="Genome Announc.">
        <title>Bifidobacterium pseudolongum Strain PV8-2, Isolated from a Stool Sample of an Anemic Kenyan Infant.</title>
        <authorList>
            <person name="Vazquez-Gutierrez P."/>
            <person name="Lacroix C."/>
            <person name="Chassard C."/>
            <person name="Klumpp J."/>
            <person name="Stevens M.J."/>
            <person name="Jans C."/>
        </authorList>
    </citation>
    <scope>NUCLEOTIDE SEQUENCE [LARGE SCALE GENOMIC DNA]</scope>
    <source>
        <strain evidence="3 4">PV8-2</strain>
    </source>
</reference>
<keyword evidence="2" id="KW-1133">Transmembrane helix</keyword>
<dbReference type="AlphaFoldDB" id="A0A0A7I9T7"/>
<dbReference type="EMBL" id="CP007457">
    <property type="protein sequence ID" value="AIZ16997.1"/>
    <property type="molecule type" value="Genomic_DNA"/>
</dbReference>
<evidence type="ECO:0000313" key="3">
    <source>
        <dbReference type="EMBL" id="AIZ16997.1"/>
    </source>
</evidence>
<evidence type="ECO:0000256" key="1">
    <source>
        <dbReference type="SAM" id="MobiDB-lite"/>
    </source>
</evidence>
<dbReference type="HOGENOM" id="CLU_1923513_0_0_11"/>
<sequence>MSRQGRAAAWIRRHRNGLSIALTVALIVALFGAWHAFTTPRFVDTAYGPMPDVVGRQFPDGYYTLRDYGFFPTYRYVRSDEPVDTILSVTPTGGPGSVTNPPVGVGPVETDDWRASVTMEISQGPGRAADD</sequence>
<feature type="transmembrane region" description="Helical" evidence="2">
    <location>
        <begin position="20"/>
        <end position="37"/>
    </location>
</feature>
<dbReference type="Proteomes" id="UP000030636">
    <property type="component" value="Chromosome"/>
</dbReference>
<evidence type="ECO:0000256" key="2">
    <source>
        <dbReference type="SAM" id="Phobius"/>
    </source>
</evidence>
<gene>
    <name evidence="3" type="ORF">AH67_01375</name>
</gene>
<dbReference type="KEGG" id="bpsp:AH67_01375"/>
<keyword evidence="4" id="KW-1185">Reference proteome</keyword>
<name>A0A0A7I9T7_9BIFI</name>
<dbReference type="OrthoDB" id="23692at2"/>